<dbReference type="AlphaFoldDB" id="A0A4S4M1Q7"/>
<reference evidence="2 3" key="1">
    <citation type="submission" date="2019-02" db="EMBL/GenBank/DDBJ databases">
        <title>Genome sequencing of the rare red list fungi Bondarzewia mesenterica.</title>
        <authorList>
            <person name="Buettner E."/>
            <person name="Kellner H."/>
        </authorList>
    </citation>
    <scope>NUCLEOTIDE SEQUENCE [LARGE SCALE GENOMIC DNA]</scope>
    <source>
        <strain evidence="2 3">DSM 108281</strain>
    </source>
</reference>
<feature type="region of interest" description="Disordered" evidence="1">
    <location>
        <begin position="51"/>
        <end position="70"/>
    </location>
</feature>
<feature type="compositionally biased region" description="Basic and acidic residues" evidence="1">
    <location>
        <begin position="21"/>
        <end position="39"/>
    </location>
</feature>
<feature type="region of interest" description="Disordered" evidence="1">
    <location>
        <begin position="179"/>
        <end position="269"/>
    </location>
</feature>
<dbReference type="EMBL" id="SGPL01000081">
    <property type="protein sequence ID" value="THH18258.1"/>
    <property type="molecule type" value="Genomic_DNA"/>
</dbReference>
<feature type="compositionally biased region" description="Polar residues" evidence="1">
    <location>
        <begin position="1"/>
        <end position="12"/>
    </location>
</feature>
<evidence type="ECO:0000313" key="2">
    <source>
        <dbReference type="EMBL" id="THH18258.1"/>
    </source>
</evidence>
<comment type="caution">
    <text evidence="2">The sequence shown here is derived from an EMBL/GenBank/DDBJ whole genome shotgun (WGS) entry which is preliminary data.</text>
</comment>
<gene>
    <name evidence="2" type="ORF">EW146_g2702</name>
</gene>
<feature type="region of interest" description="Disordered" evidence="1">
    <location>
        <begin position="1"/>
        <end position="39"/>
    </location>
</feature>
<organism evidence="2 3">
    <name type="scientific">Bondarzewia mesenterica</name>
    <dbReference type="NCBI Taxonomy" id="1095465"/>
    <lineage>
        <taxon>Eukaryota</taxon>
        <taxon>Fungi</taxon>
        <taxon>Dikarya</taxon>
        <taxon>Basidiomycota</taxon>
        <taxon>Agaricomycotina</taxon>
        <taxon>Agaricomycetes</taxon>
        <taxon>Russulales</taxon>
        <taxon>Bondarzewiaceae</taxon>
        <taxon>Bondarzewia</taxon>
    </lineage>
</organism>
<sequence>MSSRVTRPSNQIAHPGLPDAPHPRRSSEQKEKKSAKVKKIADYEANAKVAAERMEREVRQPPATISRRQPRLLKRENAIIFNDFNPLNSVQNHAEHTAQANRQPSVLMSRTPSRPPAITFAIPKKLTWDPVHGYGNEEDMDLMPTEVDESDHCDKDEEMIEGEVRDDRKELLMIIEKARARKAARQTSGGVEEKRDGKRKAAAGSQTSRKKAKNQPSGLARGWRKNIPEGFSNSEIIEVKSSSEDEVTDLKGASGGTSKGTTSKIKRPAPIRFAPFKIEDLFESEFKALATSSSTTSTDPTHPYDLDSDMGSTFGDGGLQDEDDNAEAASLEADAKRQPCKLAELIEVTDEPEEKKQKIESEVKEKRKGGNRHVLEGEGDTVSKTLENKPPTSPFSLLPSNRTTATKPETKITDAGRT</sequence>
<feature type="compositionally biased region" description="Polar residues" evidence="1">
    <location>
        <begin position="394"/>
        <end position="407"/>
    </location>
</feature>
<name>A0A4S4M1Q7_9AGAM</name>
<dbReference type="Proteomes" id="UP000310158">
    <property type="component" value="Unassembled WGS sequence"/>
</dbReference>
<feature type="compositionally biased region" description="Acidic residues" evidence="1">
    <location>
        <begin position="136"/>
        <end position="149"/>
    </location>
</feature>
<evidence type="ECO:0000313" key="3">
    <source>
        <dbReference type="Proteomes" id="UP000310158"/>
    </source>
</evidence>
<feature type="compositionally biased region" description="Basic and acidic residues" evidence="1">
    <location>
        <begin position="408"/>
        <end position="418"/>
    </location>
</feature>
<proteinExistence type="predicted"/>
<protein>
    <submittedName>
        <fullName evidence="2">Uncharacterized protein</fullName>
    </submittedName>
</protein>
<feature type="region of interest" description="Disordered" evidence="1">
    <location>
        <begin position="136"/>
        <end position="164"/>
    </location>
</feature>
<evidence type="ECO:0000256" key="1">
    <source>
        <dbReference type="SAM" id="MobiDB-lite"/>
    </source>
</evidence>
<keyword evidence="3" id="KW-1185">Reference proteome</keyword>
<feature type="compositionally biased region" description="Basic and acidic residues" evidence="1">
    <location>
        <begin position="353"/>
        <end position="365"/>
    </location>
</feature>
<feature type="region of interest" description="Disordered" evidence="1">
    <location>
        <begin position="290"/>
        <end position="418"/>
    </location>
</feature>
<accession>A0A4S4M1Q7</accession>